<evidence type="ECO:0000256" key="1">
    <source>
        <dbReference type="ARBA" id="ARBA00023015"/>
    </source>
</evidence>
<evidence type="ECO:0000313" key="6">
    <source>
        <dbReference type="Proteomes" id="UP000230390"/>
    </source>
</evidence>
<reference evidence="5 6" key="1">
    <citation type="submission" date="2017-10" db="EMBL/GenBank/DDBJ databases">
        <title>Massilia psychrophilum sp. nov., a novel purple-pigmented bacterium isolated from Tianshan glacier, Xinjiang Municipality, China.</title>
        <authorList>
            <person name="Wang H."/>
        </authorList>
    </citation>
    <scope>NUCLEOTIDE SEQUENCE [LARGE SCALE GENOMIC DNA]</scope>
    <source>
        <strain evidence="5 6">JCM 30074</strain>
    </source>
</reference>
<dbReference type="PROSITE" id="PS51063">
    <property type="entry name" value="HTH_CRP_2"/>
    <property type="match status" value="1"/>
</dbReference>
<dbReference type="PROSITE" id="PS00042">
    <property type="entry name" value="HTH_CRP_1"/>
    <property type="match status" value="1"/>
</dbReference>
<gene>
    <name evidence="5" type="ORF">CR105_08560</name>
</gene>
<evidence type="ECO:0000256" key="2">
    <source>
        <dbReference type="ARBA" id="ARBA00023125"/>
    </source>
</evidence>
<dbReference type="Pfam" id="PF13545">
    <property type="entry name" value="HTH_Crp_2"/>
    <property type="match status" value="1"/>
</dbReference>
<name>A0A2G8TGU5_9BURK</name>
<sequence length="276" mass="30233">MNVATPTSLFNLLQADTKTAPSGGCGSCPLRKTCMPRNFTARQVMEFEQLVQGKRRVARGASLYRRGDKLGMLFVVRFGQFKLVGGDLSEGRVAGFHMSGDLVGLDAIATGRHSFRLTALEDSEVCEIPVAAMAGVTSGEPAMQSQFFRRISEVLNHEYDRSFMLATASMEEHFASFLLTLGEKYAHFGYSDKSFRLGMSRGDIGSYLGTTLASVSRLVARFNQQGAVSIKGRMVELRDRPFLQAMVARDAPTVEPAPWHPKTNAVDATRLCMTGT</sequence>
<dbReference type="InterPro" id="IPR014710">
    <property type="entry name" value="RmlC-like_jellyroll"/>
</dbReference>
<dbReference type="InterPro" id="IPR000595">
    <property type="entry name" value="cNMP-bd_dom"/>
</dbReference>
<dbReference type="EMBL" id="PDOC01000004">
    <property type="protein sequence ID" value="PIL45233.1"/>
    <property type="molecule type" value="Genomic_DNA"/>
</dbReference>
<dbReference type="Pfam" id="PF00027">
    <property type="entry name" value="cNMP_binding"/>
    <property type="match status" value="1"/>
</dbReference>
<dbReference type="Gene3D" id="2.60.120.10">
    <property type="entry name" value="Jelly Rolls"/>
    <property type="match status" value="1"/>
</dbReference>
<dbReference type="InterPro" id="IPR036390">
    <property type="entry name" value="WH_DNA-bd_sf"/>
</dbReference>
<dbReference type="SUPFAM" id="SSF51206">
    <property type="entry name" value="cAMP-binding domain-like"/>
    <property type="match status" value="1"/>
</dbReference>
<dbReference type="InterPro" id="IPR036388">
    <property type="entry name" value="WH-like_DNA-bd_sf"/>
</dbReference>
<keyword evidence="1" id="KW-0805">Transcription regulation</keyword>
<dbReference type="FunFam" id="1.10.10.10:FF:000028">
    <property type="entry name" value="Fumarate/nitrate reduction transcriptional regulator Fnr"/>
    <property type="match status" value="1"/>
</dbReference>
<dbReference type="PRINTS" id="PR00034">
    <property type="entry name" value="HTHCRP"/>
</dbReference>
<evidence type="ECO:0000256" key="3">
    <source>
        <dbReference type="ARBA" id="ARBA00023163"/>
    </source>
</evidence>
<dbReference type="InterPro" id="IPR012318">
    <property type="entry name" value="HTH_CRP"/>
</dbReference>
<dbReference type="SUPFAM" id="SSF46785">
    <property type="entry name" value="Winged helix' DNA-binding domain"/>
    <property type="match status" value="1"/>
</dbReference>
<dbReference type="CDD" id="cd00038">
    <property type="entry name" value="CAP_ED"/>
    <property type="match status" value="1"/>
</dbReference>
<comment type="caution">
    <text evidence="5">The sequence shown here is derived from an EMBL/GenBank/DDBJ whole genome shotgun (WGS) entry which is preliminary data.</text>
</comment>
<dbReference type="SMART" id="SM00419">
    <property type="entry name" value="HTH_CRP"/>
    <property type="match status" value="1"/>
</dbReference>
<protein>
    <recommendedName>
        <fullName evidence="4">HTH crp-type domain-containing protein</fullName>
    </recommendedName>
</protein>
<dbReference type="PANTHER" id="PTHR24567:SF75">
    <property type="entry name" value="FUMARATE AND NITRATE REDUCTION REGULATORY PROTEIN"/>
    <property type="match status" value="1"/>
</dbReference>
<dbReference type="Gene3D" id="1.10.10.10">
    <property type="entry name" value="Winged helix-like DNA-binding domain superfamily/Winged helix DNA-binding domain"/>
    <property type="match status" value="1"/>
</dbReference>
<dbReference type="Proteomes" id="UP000230390">
    <property type="component" value="Unassembled WGS sequence"/>
</dbReference>
<keyword evidence="3" id="KW-0804">Transcription</keyword>
<dbReference type="AlphaFoldDB" id="A0A2G8TGU5"/>
<keyword evidence="6" id="KW-1185">Reference proteome</keyword>
<evidence type="ECO:0000259" key="4">
    <source>
        <dbReference type="PROSITE" id="PS51063"/>
    </source>
</evidence>
<dbReference type="InterPro" id="IPR018335">
    <property type="entry name" value="Tscrpt_reg_HTH_Crp-type_CS"/>
</dbReference>
<keyword evidence="2" id="KW-0238">DNA-binding</keyword>
<dbReference type="InterPro" id="IPR018490">
    <property type="entry name" value="cNMP-bd_dom_sf"/>
</dbReference>
<organism evidence="5 6">
    <name type="scientific">Massilia eurypsychrophila</name>
    <dbReference type="NCBI Taxonomy" id="1485217"/>
    <lineage>
        <taxon>Bacteria</taxon>
        <taxon>Pseudomonadati</taxon>
        <taxon>Pseudomonadota</taxon>
        <taxon>Betaproteobacteria</taxon>
        <taxon>Burkholderiales</taxon>
        <taxon>Oxalobacteraceae</taxon>
        <taxon>Telluria group</taxon>
        <taxon>Massilia</taxon>
    </lineage>
</organism>
<dbReference type="GO" id="GO:0005829">
    <property type="term" value="C:cytosol"/>
    <property type="evidence" value="ECO:0007669"/>
    <property type="project" value="TreeGrafter"/>
</dbReference>
<dbReference type="OrthoDB" id="7643467at2"/>
<feature type="domain" description="HTH crp-type" evidence="4">
    <location>
        <begin position="168"/>
        <end position="241"/>
    </location>
</feature>
<dbReference type="InterPro" id="IPR050397">
    <property type="entry name" value="Env_Response_Regulators"/>
</dbReference>
<proteinExistence type="predicted"/>
<dbReference type="GO" id="GO:0003700">
    <property type="term" value="F:DNA-binding transcription factor activity"/>
    <property type="evidence" value="ECO:0007669"/>
    <property type="project" value="InterPro"/>
</dbReference>
<dbReference type="GO" id="GO:0003677">
    <property type="term" value="F:DNA binding"/>
    <property type="evidence" value="ECO:0007669"/>
    <property type="project" value="UniProtKB-KW"/>
</dbReference>
<dbReference type="PANTHER" id="PTHR24567">
    <property type="entry name" value="CRP FAMILY TRANSCRIPTIONAL REGULATORY PROTEIN"/>
    <property type="match status" value="1"/>
</dbReference>
<accession>A0A2G8TGU5</accession>
<evidence type="ECO:0000313" key="5">
    <source>
        <dbReference type="EMBL" id="PIL45233.1"/>
    </source>
</evidence>